<dbReference type="Pfam" id="PF00010">
    <property type="entry name" value="HLH"/>
    <property type="match status" value="1"/>
</dbReference>
<dbReference type="OrthoDB" id="1928604at2759"/>
<keyword evidence="5" id="KW-0539">Nucleus</keyword>
<dbReference type="PROSITE" id="PS50888">
    <property type="entry name" value="BHLH"/>
    <property type="match status" value="1"/>
</dbReference>
<evidence type="ECO:0000256" key="6">
    <source>
        <dbReference type="SAM" id="MobiDB-lite"/>
    </source>
</evidence>
<dbReference type="CDD" id="cd18919">
    <property type="entry name" value="bHLH_AtBPE_like"/>
    <property type="match status" value="1"/>
</dbReference>
<dbReference type="InterPro" id="IPR024097">
    <property type="entry name" value="bHLH_ZIP_TF"/>
</dbReference>
<keyword evidence="4" id="KW-0804">Transcription</keyword>
<gene>
    <name evidence="8" type="ORF">GUJ93_ZPchr0006g45601</name>
</gene>
<dbReference type="Proteomes" id="UP000729402">
    <property type="component" value="Unassembled WGS sequence"/>
</dbReference>
<evidence type="ECO:0000256" key="5">
    <source>
        <dbReference type="ARBA" id="ARBA00023242"/>
    </source>
</evidence>
<dbReference type="PANTHER" id="PTHR12565">
    <property type="entry name" value="STEROL REGULATORY ELEMENT-BINDING PROTEIN"/>
    <property type="match status" value="1"/>
</dbReference>
<dbReference type="PANTHER" id="PTHR12565:SF458">
    <property type="entry name" value="TRANSCRIPTION FACTOR BHLH49"/>
    <property type="match status" value="1"/>
</dbReference>
<evidence type="ECO:0000256" key="2">
    <source>
        <dbReference type="ARBA" id="ARBA00005510"/>
    </source>
</evidence>
<dbReference type="AlphaFoldDB" id="A0A8J5TAA2"/>
<proteinExistence type="inferred from homology"/>
<reference evidence="8" key="1">
    <citation type="journal article" date="2021" name="bioRxiv">
        <title>Whole Genome Assembly and Annotation of Northern Wild Rice, Zizania palustris L., Supports a Whole Genome Duplication in the Zizania Genus.</title>
        <authorList>
            <person name="Haas M."/>
            <person name="Kono T."/>
            <person name="Macchietto M."/>
            <person name="Millas R."/>
            <person name="McGilp L."/>
            <person name="Shao M."/>
            <person name="Duquette J."/>
            <person name="Hirsch C.N."/>
            <person name="Kimball J."/>
        </authorList>
    </citation>
    <scope>NUCLEOTIDE SEQUENCE</scope>
    <source>
        <tissue evidence="8">Fresh leaf tissue</tissue>
    </source>
</reference>
<dbReference type="GO" id="GO:0003700">
    <property type="term" value="F:DNA-binding transcription factor activity"/>
    <property type="evidence" value="ECO:0007669"/>
    <property type="project" value="TreeGrafter"/>
</dbReference>
<accession>A0A8J5TAA2</accession>
<reference evidence="8" key="2">
    <citation type="submission" date="2021-02" db="EMBL/GenBank/DDBJ databases">
        <authorList>
            <person name="Kimball J.A."/>
            <person name="Haas M.W."/>
            <person name="Macchietto M."/>
            <person name="Kono T."/>
            <person name="Duquette J."/>
            <person name="Shao M."/>
        </authorList>
    </citation>
    <scope>NUCLEOTIDE SEQUENCE</scope>
    <source>
        <tissue evidence="8">Fresh leaf tissue</tissue>
    </source>
</reference>
<keyword evidence="3" id="KW-0805">Transcription regulation</keyword>
<feature type="region of interest" description="Disordered" evidence="6">
    <location>
        <begin position="77"/>
        <end position="104"/>
    </location>
</feature>
<evidence type="ECO:0000313" key="8">
    <source>
        <dbReference type="EMBL" id="KAG8074139.1"/>
    </source>
</evidence>
<comment type="caution">
    <text evidence="8">The sequence shown here is derived from an EMBL/GenBank/DDBJ whole genome shotgun (WGS) entry which is preliminary data.</text>
</comment>
<feature type="domain" description="BHLH" evidence="7">
    <location>
        <begin position="134"/>
        <end position="184"/>
    </location>
</feature>
<dbReference type="SMART" id="SM00353">
    <property type="entry name" value="HLH"/>
    <property type="match status" value="1"/>
</dbReference>
<evidence type="ECO:0000256" key="4">
    <source>
        <dbReference type="ARBA" id="ARBA00023163"/>
    </source>
</evidence>
<evidence type="ECO:0000256" key="1">
    <source>
        <dbReference type="ARBA" id="ARBA00004123"/>
    </source>
</evidence>
<dbReference type="InterPro" id="IPR011598">
    <property type="entry name" value="bHLH_dom"/>
</dbReference>
<keyword evidence="9" id="KW-1185">Reference proteome</keyword>
<organism evidence="8 9">
    <name type="scientific">Zizania palustris</name>
    <name type="common">Northern wild rice</name>
    <dbReference type="NCBI Taxonomy" id="103762"/>
    <lineage>
        <taxon>Eukaryota</taxon>
        <taxon>Viridiplantae</taxon>
        <taxon>Streptophyta</taxon>
        <taxon>Embryophyta</taxon>
        <taxon>Tracheophyta</taxon>
        <taxon>Spermatophyta</taxon>
        <taxon>Magnoliopsida</taxon>
        <taxon>Liliopsida</taxon>
        <taxon>Poales</taxon>
        <taxon>Poaceae</taxon>
        <taxon>BOP clade</taxon>
        <taxon>Oryzoideae</taxon>
        <taxon>Oryzeae</taxon>
        <taxon>Zizaniinae</taxon>
        <taxon>Zizania</taxon>
    </lineage>
</organism>
<protein>
    <recommendedName>
        <fullName evidence="7">BHLH domain-containing protein</fullName>
    </recommendedName>
</protein>
<evidence type="ECO:0000259" key="7">
    <source>
        <dbReference type="PROSITE" id="PS50888"/>
    </source>
</evidence>
<evidence type="ECO:0000256" key="3">
    <source>
        <dbReference type="ARBA" id="ARBA00023015"/>
    </source>
</evidence>
<sequence>MIVSLQMYSPPCTSAVNNQGHCFSVGANQLTPLDPAMDFDEPILFPMHNAGLQEGIQFYNPTSDTQISRSMSIDRCLKGNKRKGSGESSSSLHSQDETGEMPVREIGMEHVGEKAGDVDTTREDYVHVRAKRGQATNSHSLAERFRREKINERMKLLQDLVPGCNKITGKAMMLDEIINYVQSLQRQIEFLSMKLSTISPELNSDLDLHDDARSTFLGCSPRLSNAHPNPYRMSQQGLSRPGLFGSVSVSNPTDVHMARTAQLAAFSQVCNSEQFKTSSPSEQPGEVHGFFVSQQRGLIWDEELLSIAPAAFASDSTGTRSLDNSDSMKVE</sequence>
<name>A0A8J5TAA2_ZIZPA</name>
<dbReference type="EMBL" id="JAAALK010000283">
    <property type="protein sequence ID" value="KAG8074139.1"/>
    <property type="molecule type" value="Genomic_DNA"/>
</dbReference>
<evidence type="ECO:0000313" key="9">
    <source>
        <dbReference type="Proteomes" id="UP000729402"/>
    </source>
</evidence>
<dbReference type="FunFam" id="4.10.280.10:FF:000002">
    <property type="entry name" value="Basic helix-loop-helix transcription factor"/>
    <property type="match status" value="1"/>
</dbReference>
<dbReference type="GO" id="GO:0005634">
    <property type="term" value="C:nucleus"/>
    <property type="evidence" value="ECO:0007669"/>
    <property type="project" value="UniProtKB-SubCell"/>
</dbReference>
<comment type="subcellular location">
    <subcellularLocation>
        <location evidence="1">Nucleus</location>
    </subcellularLocation>
</comment>
<comment type="similarity">
    <text evidence="2">Belongs to the bHLH protein family.</text>
</comment>
<dbReference type="GO" id="GO:0046983">
    <property type="term" value="F:protein dimerization activity"/>
    <property type="evidence" value="ECO:0007669"/>
    <property type="project" value="InterPro"/>
</dbReference>